<sequence length="228" mass="25414">MKTSSFDELDAVFAFKESFKVRCSIEDSPQSVPTVPQAAGIHKQPLMIFDSFDDDTIYSVIPRLISSGGMQGQAESSVCYGEGRSCAPRQLEPQLRPSCKFLCKKVLTTASPVSESIFERIYNPETLDGSQQPYRLSRKVSLACDHLANDKPKDAVRPLRKAIAFHGHNSLRNQISLQFNPKKKDSLLAMALERGSRFPFESIPLISGAFFLQPKPKVELTTKSLLFI</sequence>
<proteinExistence type="predicted"/>
<evidence type="ECO:0000313" key="2">
    <source>
        <dbReference type="Proteomes" id="UP000294847"/>
    </source>
</evidence>
<name>A0A4P7MYB1_PYROR</name>
<protein>
    <submittedName>
        <fullName evidence="1">Uncharacterized protein</fullName>
    </submittedName>
</protein>
<evidence type="ECO:0000313" key="1">
    <source>
        <dbReference type="EMBL" id="QBZ54913.1"/>
    </source>
</evidence>
<accession>A0A4P7MYB1</accession>
<organism evidence="1 2">
    <name type="scientific">Pyricularia oryzae</name>
    <name type="common">Rice blast fungus</name>
    <name type="synonym">Magnaporthe oryzae</name>
    <dbReference type="NCBI Taxonomy" id="318829"/>
    <lineage>
        <taxon>Eukaryota</taxon>
        <taxon>Fungi</taxon>
        <taxon>Dikarya</taxon>
        <taxon>Ascomycota</taxon>
        <taxon>Pezizomycotina</taxon>
        <taxon>Sordariomycetes</taxon>
        <taxon>Sordariomycetidae</taxon>
        <taxon>Magnaporthales</taxon>
        <taxon>Pyriculariaceae</taxon>
        <taxon>Pyricularia</taxon>
    </lineage>
</organism>
<dbReference type="Proteomes" id="UP000294847">
    <property type="component" value="Chromosome 1"/>
</dbReference>
<dbReference type="EMBL" id="CP034204">
    <property type="protein sequence ID" value="QBZ54913.1"/>
    <property type="molecule type" value="Genomic_DNA"/>
</dbReference>
<reference evidence="1 2" key="1">
    <citation type="journal article" date="2019" name="Mol. Biol. Evol.">
        <title>Blast fungal genomes show frequent chromosomal changes, gene gains and losses, and effector gene turnover.</title>
        <authorList>
            <person name="Gomez Luciano L.B."/>
            <person name="Jason Tsai I."/>
            <person name="Chuma I."/>
            <person name="Tosa Y."/>
            <person name="Chen Y.H."/>
            <person name="Li J.Y."/>
            <person name="Li M.Y."/>
            <person name="Jade Lu M.Y."/>
            <person name="Nakayashiki H."/>
            <person name="Li W.H."/>
        </authorList>
    </citation>
    <scope>NUCLEOTIDE SEQUENCE [LARGE SCALE GENOMIC DNA]</scope>
    <source>
        <strain evidence="1">MZ5-1-6</strain>
    </source>
</reference>
<gene>
    <name evidence="1" type="ORF">PoMZ_10625</name>
</gene>
<dbReference type="AlphaFoldDB" id="A0A4P7MYB1"/>